<dbReference type="RefSeq" id="WP_049739467.1">
    <property type="nucleotide sequence ID" value="NZ_BJON01000038.1"/>
</dbReference>
<gene>
    <name evidence="2" type="ORF">ADS79_16280</name>
    <name evidence="1" type="ORF">BRE01_66930</name>
</gene>
<evidence type="ECO:0000313" key="3">
    <source>
        <dbReference type="Proteomes" id="UP000036834"/>
    </source>
</evidence>
<dbReference type="STRING" id="54915.ADS79_16280"/>
<proteinExistence type="predicted"/>
<dbReference type="Proteomes" id="UP000036834">
    <property type="component" value="Unassembled WGS sequence"/>
</dbReference>
<dbReference type="Proteomes" id="UP000319578">
    <property type="component" value="Unassembled WGS sequence"/>
</dbReference>
<dbReference type="PATRIC" id="fig|54915.3.peg.2297"/>
<comment type="caution">
    <text evidence="2">The sequence shown here is derived from an EMBL/GenBank/DDBJ whole genome shotgun (WGS) entry which is preliminary data.</text>
</comment>
<protein>
    <submittedName>
        <fullName evidence="2">Uncharacterized protein</fullName>
    </submittedName>
</protein>
<dbReference type="AlphaFoldDB" id="A0A0K9YP26"/>
<reference evidence="1 4" key="3">
    <citation type="submission" date="2019-06" db="EMBL/GenBank/DDBJ databases">
        <title>Whole genome shotgun sequence of Brevibacillus reuszeri NBRC 15719.</title>
        <authorList>
            <person name="Hosoyama A."/>
            <person name="Uohara A."/>
            <person name="Ohji S."/>
            <person name="Ichikawa N."/>
        </authorList>
    </citation>
    <scope>NUCLEOTIDE SEQUENCE [LARGE SCALE GENOMIC DNA]</scope>
    <source>
        <strain evidence="1 4">NBRC 15719</strain>
    </source>
</reference>
<accession>A0A0K9YP26</accession>
<organism evidence="2 3">
    <name type="scientific">Brevibacillus reuszeri</name>
    <dbReference type="NCBI Taxonomy" id="54915"/>
    <lineage>
        <taxon>Bacteria</taxon>
        <taxon>Bacillati</taxon>
        <taxon>Bacillota</taxon>
        <taxon>Bacilli</taxon>
        <taxon>Bacillales</taxon>
        <taxon>Paenibacillaceae</taxon>
        <taxon>Brevibacillus</taxon>
    </lineage>
</organism>
<reference evidence="2" key="2">
    <citation type="submission" date="2015-07" db="EMBL/GenBank/DDBJ databases">
        <title>MeaNS - Measles Nucleotide Surveillance Program.</title>
        <authorList>
            <person name="Tran T."/>
            <person name="Druce J."/>
        </authorList>
    </citation>
    <scope>NUCLEOTIDE SEQUENCE</scope>
    <source>
        <strain evidence="2">DSM 9887</strain>
    </source>
</reference>
<dbReference type="OrthoDB" id="2087346at2"/>
<name>A0A0K9YP26_9BACL</name>
<reference evidence="3" key="1">
    <citation type="submission" date="2015-07" db="EMBL/GenBank/DDBJ databases">
        <title>Genome sequencing project for genomic taxonomy and phylogenomics of Bacillus-like bacteria.</title>
        <authorList>
            <person name="Liu B."/>
            <person name="Wang J."/>
            <person name="Zhu Y."/>
            <person name="Liu G."/>
            <person name="Chen Q."/>
            <person name="Chen Z."/>
            <person name="Lan J."/>
            <person name="Che J."/>
            <person name="Ge C."/>
            <person name="Shi H."/>
            <person name="Pan Z."/>
            <person name="Liu X."/>
        </authorList>
    </citation>
    <scope>NUCLEOTIDE SEQUENCE [LARGE SCALE GENOMIC DNA]</scope>
    <source>
        <strain evidence="3">DSM 9887</strain>
    </source>
</reference>
<keyword evidence="4" id="KW-1185">Reference proteome</keyword>
<dbReference type="EMBL" id="BJON01000038">
    <property type="protein sequence ID" value="GED72991.1"/>
    <property type="molecule type" value="Genomic_DNA"/>
</dbReference>
<dbReference type="EMBL" id="LGIQ01000009">
    <property type="protein sequence ID" value="KNB70479.1"/>
    <property type="molecule type" value="Genomic_DNA"/>
</dbReference>
<evidence type="ECO:0000313" key="4">
    <source>
        <dbReference type="Proteomes" id="UP000319578"/>
    </source>
</evidence>
<evidence type="ECO:0000313" key="1">
    <source>
        <dbReference type="EMBL" id="GED72991.1"/>
    </source>
</evidence>
<evidence type="ECO:0000313" key="2">
    <source>
        <dbReference type="EMBL" id="KNB70479.1"/>
    </source>
</evidence>
<sequence>MGLVNKIEVESLKSAHCEAEHHTIVIDGTPLDLLLHSQYTSDNLLGMIPTIIDWVDEPKEKEFLKKRFNSEDKEVILPVLMCPDDCDLLCTVIVANVVKTDEYIIWKQVGIDRSNEEFRQLGYDGIGTTVDWLEKIPPMTFENTIYISQLRKIYD</sequence>